<dbReference type="EMBL" id="AYXT01000001">
    <property type="protein sequence ID" value="ETF03859.1"/>
    <property type="molecule type" value="Genomic_DNA"/>
</dbReference>
<dbReference type="PANTHER" id="PTHR12558">
    <property type="entry name" value="CELL DIVISION CYCLE 16,23,27"/>
    <property type="match status" value="1"/>
</dbReference>
<dbReference type="Gene3D" id="1.25.40.10">
    <property type="entry name" value="Tetratricopeptide repeat domain"/>
    <property type="match status" value="3"/>
</dbReference>
<dbReference type="eggNOG" id="COG0457">
    <property type="taxonomic scope" value="Bacteria"/>
</dbReference>
<feature type="signal peptide" evidence="1">
    <location>
        <begin position="1"/>
        <end position="22"/>
    </location>
</feature>
<name>V8QXV7_9BURK</name>
<dbReference type="AlphaFoldDB" id="V8QXV7"/>
<protein>
    <recommendedName>
        <fullName evidence="4">Tetratricopeptide repeat protein</fullName>
    </recommendedName>
</protein>
<sequence length="593" mass="65920">MKSVIRAAVFVAPLLWTAAAHAQFDQPADRRAMLDFLSNEQATPVVLVNHTEADDIYRLLIMEIAAQEGKIDLAAETAMDLARERKIPRLAKRAMHLYLAASQPREASGAAKLWSQLAPGDEEAVAATLALSASNGDTDGIVKALRERIAVAGNKDRALYQAAAVVARMKDKQEALKVFTQVIHKNGDTSSVAHLLLSDLAFQANNPILAWEAAHQSLRLDPNSDAAAERVLQYGVKINRKLAMSLGRKFIDDHPNIRRVRLLYISQLVEEGKFDTALADLKRMRKTFPEDFDLLYLEAQVNYQAKHYKTARARLNEFLEVQGQRRAALSDAETDAQGQSTDARLLYAQIYEDEGNYRQAIAQLEKIDESVAMPQIRMKQAALYGKLGNLNKALALLAGIRSDTKDDKIIVELAASQVLAAAGRTDRAVARLVQADKALPDSPAIKYDLAMLYERQGKIVEMETLLRQVMSLRPESPDAYNALGYVFADQNINLDQAQVLLDKAVQLAPGNPFILDSMGWLQFRLGNHALASQYLESAFELSPQADIAAHLAEIYWSDGQKKRARALLKKGWELDRENPTLTETLKRLGVRFK</sequence>
<evidence type="ECO:0000313" key="3">
    <source>
        <dbReference type="Proteomes" id="UP000018733"/>
    </source>
</evidence>
<organism evidence="2 3">
    <name type="scientific">Advenella kashmirensis W13003</name>
    <dbReference type="NCBI Taxonomy" id="1424334"/>
    <lineage>
        <taxon>Bacteria</taxon>
        <taxon>Pseudomonadati</taxon>
        <taxon>Pseudomonadota</taxon>
        <taxon>Betaproteobacteria</taxon>
        <taxon>Burkholderiales</taxon>
        <taxon>Alcaligenaceae</taxon>
    </lineage>
</organism>
<gene>
    <name evidence="2" type="ORF">W822_01225</name>
</gene>
<dbReference type="SMART" id="SM00028">
    <property type="entry name" value="TPR"/>
    <property type="match status" value="5"/>
</dbReference>
<dbReference type="STRING" id="1424334.W822_01225"/>
<proteinExistence type="predicted"/>
<comment type="caution">
    <text evidence="2">The sequence shown here is derived from an EMBL/GenBank/DDBJ whole genome shotgun (WGS) entry which is preliminary data.</text>
</comment>
<dbReference type="Proteomes" id="UP000018733">
    <property type="component" value="Unassembled WGS sequence"/>
</dbReference>
<dbReference type="Pfam" id="PF14559">
    <property type="entry name" value="TPR_19"/>
    <property type="match status" value="2"/>
</dbReference>
<dbReference type="Pfam" id="PF13181">
    <property type="entry name" value="TPR_8"/>
    <property type="match status" value="1"/>
</dbReference>
<dbReference type="SUPFAM" id="SSF48452">
    <property type="entry name" value="TPR-like"/>
    <property type="match status" value="2"/>
</dbReference>
<dbReference type="RefSeq" id="WP_024003314.1">
    <property type="nucleotide sequence ID" value="NZ_KI650979.1"/>
</dbReference>
<evidence type="ECO:0000313" key="2">
    <source>
        <dbReference type="EMBL" id="ETF03859.1"/>
    </source>
</evidence>
<dbReference type="InterPro" id="IPR019734">
    <property type="entry name" value="TPR_rpt"/>
</dbReference>
<dbReference type="HOGENOM" id="CLU_007251_4_0_4"/>
<dbReference type="Pfam" id="PF13432">
    <property type="entry name" value="TPR_16"/>
    <property type="match status" value="1"/>
</dbReference>
<reference evidence="2 3" key="1">
    <citation type="journal article" date="2014" name="Genome Announc.">
        <title>Draft Genome Sequence of Advenella kashmirensis Strain W13003, a Polycyclic Aromatic Hydrocarbon-Degrading Bacterium.</title>
        <authorList>
            <person name="Wang X."/>
            <person name="Jin D."/>
            <person name="Zhou L."/>
            <person name="Wu L."/>
            <person name="An W."/>
            <person name="Zhao L."/>
        </authorList>
    </citation>
    <scope>NUCLEOTIDE SEQUENCE [LARGE SCALE GENOMIC DNA]</scope>
    <source>
        <strain evidence="2 3">W13003</strain>
    </source>
</reference>
<evidence type="ECO:0008006" key="4">
    <source>
        <dbReference type="Google" id="ProtNLM"/>
    </source>
</evidence>
<dbReference type="InterPro" id="IPR011990">
    <property type="entry name" value="TPR-like_helical_dom_sf"/>
</dbReference>
<feature type="chain" id="PRO_5004772128" description="Tetratricopeptide repeat protein" evidence="1">
    <location>
        <begin position="23"/>
        <end position="593"/>
    </location>
</feature>
<accession>V8QXV7</accession>
<evidence type="ECO:0000256" key="1">
    <source>
        <dbReference type="SAM" id="SignalP"/>
    </source>
</evidence>
<keyword evidence="1" id="KW-0732">Signal</keyword>
<keyword evidence="3" id="KW-1185">Reference proteome</keyword>
<dbReference type="PANTHER" id="PTHR12558:SF33">
    <property type="entry name" value="BLL7664 PROTEIN"/>
    <property type="match status" value="1"/>
</dbReference>
<dbReference type="OrthoDB" id="9766710at2"/>
<dbReference type="PATRIC" id="fig|1424334.3.peg.248"/>